<dbReference type="InterPro" id="IPR007361">
    <property type="entry name" value="DUF427"/>
</dbReference>
<evidence type="ECO:0000259" key="1">
    <source>
        <dbReference type="Pfam" id="PF04248"/>
    </source>
</evidence>
<dbReference type="AlphaFoldDB" id="A0A2H0UG24"/>
<dbReference type="EMBL" id="PFBH01000005">
    <property type="protein sequence ID" value="PIR85374.1"/>
    <property type="molecule type" value="Genomic_DNA"/>
</dbReference>
<sequence length="98" mass="11494">MKAIWNNRTIAESDKTIIIEGNHYFPSESVKKEFLKESEHTSECVWKGTAHYFHIQVEEKINQNAGWYYPHPKEGSVERVGEDFSNYIAFWNGVIVEE</sequence>
<feature type="domain" description="DUF427" evidence="1">
    <location>
        <begin position="1"/>
        <end position="92"/>
    </location>
</feature>
<name>A0A2H0UG24_9BACT</name>
<comment type="caution">
    <text evidence="2">The sequence shown here is derived from an EMBL/GenBank/DDBJ whole genome shotgun (WGS) entry which is preliminary data.</text>
</comment>
<dbReference type="Pfam" id="PF04248">
    <property type="entry name" value="NTP_transf_9"/>
    <property type="match status" value="1"/>
</dbReference>
<gene>
    <name evidence="2" type="ORF">COU15_00925</name>
</gene>
<dbReference type="Gene3D" id="2.170.150.40">
    <property type="entry name" value="Domain of unknown function (DUF427)"/>
    <property type="match status" value="1"/>
</dbReference>
<dbReference type="PANTHER" id="PTHR34310">
    <property type="entry name" value="DUF427 DOMAIN PROTEIN (AFU_ORTHOLOGUE AFUA_3G02220)"/>
    <property type="match status" value="1"/>
</dbReference>
<dbReference type="PANTHER" id="PTHR34310:SF5">
    <property type="entry name" value="DUF427 DOMAIN PROTEIN (AFU_ORTHOLOGUE AFUA_3G02220)"/>
    <property type="match status" value="1"/>
</dbReference>
<accession>A0A2H0UG24</accession>
<protein>
    <recommendedName>
        <fullName evidence="1">DUF427 domain-containing protein</fullName>
    </recommendedName>
</protein>
<evidence type="ECO:0000313" key="3">
    <source>
        <dbReference type="Proteomes" id="UP000229315"/>
    </source>
</evidence>
<reference evidence="3" key="1">
    <citation type="submission" date="2017-09" db="EMBL/GenBank/DDBJ databases">
        <title>Depth-based differentiation of microbial function through sediment-hosted aquifers and enrichment of novel symbionts in the deep terrestrial subsurface.</title>
        <authorList>
            <person name="Probst A.J."/>
            <person name="Ladd B."/>
            <person name="Jarett J.K."/>
            <person name="Geller-Mcgrath D.E."/>
            <person name="Sieber C.M.K."/>
            <person name="Emerson J.B."/>
            <person name="Anantharaman K."/>
            <person name="Thomas B.C."/>
            <person name="Malmstrom R."/>
            <person name="Stieglmeier M."/>
            <person name="Klingl A."/>
            <person name="Woyke T."/>
            <person name="Ryan C.M."/>
            <person name="Banfield J.F."/>
        </authorList>
    </citation>
    <scope>NUCLEOTIDE SEQUENCE [LARGE SCALE GENOMIC DNA]</scope>
</reference>
<evidence type="ECO:0000313" key="2">
    <source>
        <dbReference type="EMBL" id="PIR85374.1"/>
    </source>
</evidence>
<dbReference type="InterPro" id="IPR038694">
    <property type="entry name" value="DUF427_sf"/>
</dbReference>
<dbReference type="Proteomes" id="UP000229315">
    <property type="component" value="Unassembled WGS sequence"/>
</dbReference>
<organism evidence="2 3">
    <name type="scientific">Candidatus Kaiserbacteria bacterium CG10_big_fil_rev_8_21_14_0_10_45_20</name>
    <dbReference type="NCBI Taxonomy" id="1974607"/>
    <lineage>
        <taxon>Bacteria</taxon>
        <taxon>Candidatus Kaiseribacteriota</taxon>
    </lineage>
</organism>
<proteinExistence type="predicted"/>